<dbReference type="EMBL" id="LBMM01021292">
    <property type="protein sequence ID" value="KMQ83110.1"/>
    <property type="molecule type" value="Genomic_DNA"/>
</dbReference>
<dbReference type="OrthoDB" id="7591553at2759"/>
<reference evidence="1 2" key="1">
    <citation type="submission" date="2015-04" db="EMBL/GenBank/DDBJ databases">
        <title>Lasius niger genome sequencing.</title>
        <authorList>
            <person name="Konorov E.A."/>
            <person name="Nikitin M.A."/>
            <person name="Kirill M.V."/>
            <person name="Chang P."/>
        </authorList>
    </citation>
    <scope>NUCLEOTIDE SEQUENCE [LARGE SCALE GENOMIC DNA]</scope>
    <source>
        <tissue evidence="1">Whole</tissue>
    </source>
</reference>
<protein>
    <submittedName>
        <fullName evidence="1">Reverse</fullName>
    </submittedName>
</protein>
<organism evidence="1 2">
    <name type="scientific">Lasius niger</name>
    <name type="common">Black garden ant</name>
    <dbReference type="NCBI Taxonomy" id="67767"/>
    <lineage>
        <taxon>Eukaryota</taxon>
        <taxon>Metazoa</taxon>
        <taxon>Ecdysozoa</taxon>
        <taxon>Arthropoda</taxon>
        <taxon>Hexapoda</taxon>
        <taxon>Insecta</taxon>
        <taxon>Pterygota</taxon>
        <taxon>Neoptera</taxon>
        <taxon>Endopterygota</taxon>
        <taxon>Hymenoptera</taxon>
        <taxon>Apocrita</taxon>
        <taxon>Aculeata</taxon>
        <taxon>Formicoidea</taxon>
        <taxon>Formicidae</taxon>
        <taxon>Formicinae</taxon>
        <taxon>Lasius</taxon>
        <taxon>Lasius</taxon>
    </lineage>
</organism>
<dbReference type="Proteomes" id="UP000036403">
    <property type="component" value="Unassembled WGS sequence"/>
</dbReference>
<sequence>MSEHDVVSDDDLREKNVDECVKMVSDRLYEVWEKRWDECENGRVTYEFIKNVRFAEECCMFQPSLWLGYILTGHGSLNGFLYERGLSENESCACGAECEDWKHVLVECPLYEDVRNLCEWGVTVREDGSVDVGPMLDCKERYECKRVLELYVSEEKRPEVNEEIRRFLRSGRPMPGVVGTPNC</sequence>
<evidence type="ECO:0000313" key="1">
    <source>
        <dbReference type="EMBL" id="KMQ83110.1"/>
    </source>
</evidence>
<accession>A0A0J7MRH5</accession>
<comment type="caution">
    <text evidence="1">The sequence shown here is derived from an EMBL/GenBank/DDBJ whole genome shotgun (WGS) entry which is preliminary data.</text>
</comment>
<dbReference type="AlphaFoldDB" id="A0A0J7MRH5"/>
<proteinExistence type="predicted"/>
<evidence type="ECO:0000313" key="2">
    <source>
        <dbReference type="Proteomes" id="UP000036403"/>
    </source>
</evidence>
<keyword evidence="2" id="KW-1185">Reference proteome</keyword>
<dbReference type="PaxDb" id="67767-A0A0J7MRH5"/>
<gene>
    <name evidence="1" type="ORF">RF55_20901</name>
</gene>
<name>A0A0J7MRH5_LASNI</name>